<dbReference type="Gene3D" id="2.60.40.10">
    <property type="entry name" value="Immunoglobulins"/>
    <property type="match status" value="2"/>
</dbReference>
<proteinExistence type="predicted"/>
<dbReference type="GO" id="GO:0016020">
    <property type="term" value="C:membrane"/>
    <property type="evidence" value="ECO:0007669"/>
    <property type="project" value="TreeGrafter"/>
</dbReference>
<evidence type="ECO:0000313" key="3">
    <source>
        <dbReference type="EMBL" id="HFC93493.1"/>
    </source>
</evidence>
<dbReference type="InterPro" id="IPR013211">
    <property type="entry name" value="LVIVD"/>
</dbReference>
<reference evidence="3" key="1">
    <citation type="journal article" date="2020" name="mSystems">
        <title>Genome- and Community-Level Interaction Insights into Carbon Utilization and Element Cycling Functions of Hydrothermarchaeota in Hydrothermal Sediment.</title>
        <authorList>
            <person name="Zhou Z."/>
            <person name="Liu Y."/>
            <person name="Xu W."/>
            <person name="Pan J."/>
            <person name="Luo Z.H."/>
            <person name="Li M."/>
        </authorList>
    </citation>
    <scope>NUCLEOTIDE SEQUENCE [LARGE SCALE GENOMIC DNA]</scope>
    <source>
        <strain evidence="3">HyVt-493</strain>
    </source>
</reference>
<evidence type="ECO:0000256" key="1">
    <source>
        <dbReference type="PROSITE-ProRule" id="PRU00221"/>
    </source>
</evidence>
<evidence type="ECO:0008006" key="4">
    <source>
        <dbReference type="Google" id="ProtNLM"/>
    </source>
</evidence>
<feature type="repeat" description="WD" evidence="1">
    <location>
        <begin position="241"/>
        <end position="266"/>
    </location>
</feature>
<name>A0A7V2T514_LEUMU</name>
<organism evidence="3">
    <name type="scientific">Leucothrix mucor</name>
    <dbReference type="NCBI Taxonomy" id="45248"/>
    <lineage>
        <taxon>Bacteria</taxon>
        <taxon>Pseudomonadati</taxon>
        <taxon>Pseudomonadota</taxon>
        <taxon>Gammaproteobacteria</taxon>
        <taxon>Thiotrichales</taxon>
        <taxon>Thiotrichaceae</taxon>
        <taxon>Leucothrix</taxon>
    </lineage>
</organism>
<keyword evidence="1" id="KW-0853">WD repeat</keyword>
<dbReference type="AlphaFoldDB" id="A0A7V2T514"/>
<dbReference type="Proteomes" id="UP000885750">
    <property type="component" value="Unassembled WGS sequence"/>
</dbReference>
<feature type="signal peptide" evidence="2">
    <location>
        <begin position="1"/>
        <end position="26"/>
    </location>
</feature>
<dbReference type="SUPFAM" id="SSF50978">
    <property type="entry name" value="WD40 repeat-like"/>
    <property type="match status" value="1"/>
</dbReference>
<evidence type="ECO:0000256" key="2">
    <source>
        <dbReference type="SAM" id="SignalP"/>
    </source>
</evidence>
<dbReference type="EMBL" id="DRMS01000449">
    <property type="protein sequence ID" value="HFC93493.1"/>
    <property type="molecule type" value="Genomic_DNA"/>
</dbReference>
<sequence length="524" mass="55268">MNKFKHAFRGLLLASSALLFASTANANGLASDTSRNLVFAAFSGSVAVLDTSTPSSPSLVSDVIKTQGVVKDLFYDKPNKRLYVAADEGDLEIWDMQNPQSPQRISVTKVYYYNTETPVISVAVVADIAFVSAGWGYMHRLDVSDPANPVDLGFNGIGGNASRELVLGDDNTVVLAGPNTVQFNLDSDGNVLSAVGSAHDTSYQVFRTNGTTYSSRSHLLKITGVNNIDTGNNIHDIYAQGNLVFTAAADSGLRIWDITDKNAPYVIGTDLSQSASSVIVNGHYAYVGFGSTVRVVDISTPSSPNVVGLFDATGGGLSNINPIANTFLSQSVQSGETVSLNGTFSSDADGSIVAYSWRQVSGTPVTLANANTATPSFVALYDASQSRLVQQLNFELTVTDNDGATGSDNAQVSVGRSANGNGVINGGGSGGGNNIAPVADAGSDINAKSRKKVWLNGRGSYDPDGSIVKYSWKQTSGKRVRLKRRNRSKAKFKAPKVKGSPIQLQFELTVTDNQGEKSTSTVNV</sequence>
<dbReference type="PANTHER" id="PTHR46182:SF2">
    <property type="entry name" value="FI19480P1"/>
    <property type="match status" value="1"/>
</dbReference>
<gene>
    <name evidence="3" type="ORF">ENJ51_11850</name>
</gene>
<dbReference type="PROSITE" id="PS50082">
    <property type="entry name" value="WD_REPEATS_2"/>
    <property type="match status" value="1"/>
</dbReference>
<dbReference type="Gene3D" id="2.130.10.10">
    <property type="entry name" value="YVTN repeat-like/Quinoprotein amine dehydrogenase"/>
    <property type="match status" value="1"/>
</dbReference>
<dbReference type="Pfam" id="PF08309">
    <property type="entry name" value="LVIVD"/>
    <property type="match status" value="4"/>
</dbReference>
<keyword evidence="2" id="KW-0732">Signal</keyword>
<dbReference type="InterPro" id="IPR001680">
    <property type="entry name" value="WD40_rpt"/>
</dbReference>
<comment type="caution">
    <text evidence="3">The sequence shown here is derived from an EMBL/GenBank/DDBJ whole genome shotgun (WGS) entry which is preliminary data.</text>
</comment>
<dbReference type="GO" id="GO:0031410">
    <property type="term" value="C:cytoplasmic vesicle"/>
    <property type="evidence" value="ECO:0007669"/>
    <property type="project" value="TreeGrafter"/>
</dbReference>
<accession>A0A7V2T514</accession>
<feature type="non-terminal residue" evidence="3">
    <location>
        <position position="524"/>
    </location>
</feature>
<dbReference type="PANTHER" id="PTHR46182">
    <property type="entry name" value="FI19480P1"/>
    <property type="match status" value="1"/>
</dbReference>
<dbReference type="InterPro" id="IPR036322">
    <property type="entry name" value="WD40_repeat_dom_sf"/>
</dbReference>
<dbReference type="InterPro" id="IPR013783">
    <property type="entry name" value="Ig-like_fold"/>
</dbReference>
<protein>
    <recommendedName>
        <fullName evidence="4">PKD/Chitinase domain-containing protein</fullName>
    </recommendedName>
</protein>
<dbReference type="InterPro" id="IPR015943">
    <property type="entry name" value="WD40/YVTN_repeat-like_dom_sf"/>
</dbReference>
<dbReference type="InterPro" id="IPR029865">
    <property type="entry name" value="KIAA0319-like"/>
</dbReference>
<feature type="chain" id="PRO_5030751197" description="PKD/Chitinase domain-containing protein" evidence="2">
    <location>
        <begin position="27"/>
        <end position="524"/>
    </location>
</feature>
<dbReference type="Pfam" id="PF22352">
    <property type="entry name" value="K319L-like_PKD"/>
    <property type="match status" value="2"/>
</dbReference>